<dbReference type="Gene3D" id="3.30.1520.10">
    <property type="entry name" value="Phox-like domain"/>
    <property type="match status" value="1"/>
</dbReference>
<dbReference type="GeneID" id="110239847"/>
<evidence type="ECO:0000313" key="12">
    <source>
        <dbReference type="EnsemblMetazoa" id="XP_020901254.1"/>
    </source>
</evidence>
<keyword evidence="8" id="KW-0446">Lipid-binding</keyword>
<dbReference type="OrthoDB" id="5227681at2759"/>
<comment type="similarity">
    <text evidence="3">Belongs to the sorting nexin family.</text>
</comment>
<evidence type="ECO:0000256" key="2">
    <source>
        <dbReference type="ARBA" id="ARBA00004496"/>
    </source>
</evidence>
<dbReference type="RefSeq" id="XP_020901254.1">
    <property type="nucleotide sequence ID" value="XM_021045595.2"/>
</dbReference>
<keyword evidence="5" id="KW-0963">Cytoplasm</keyword>
<evidence type="ECO:0000256" key="1">
    <source>
        <dbReference type="ARBA" id="ARBA00004177"/>
    </source>
</evidence>
<dbReference type="SMART" id="SM00312">
    <property type="entry name" value="PX"/>
    <property type="match status" value="1"/>
</dbReference>
<dbReference type="Pfam" id="PF00787">
    <property type="entry name" value="PX"/>
    <property type="match status" value="1"/>
</dbReference>
<evidence type="ECO:0000256" key="3">
    <source>
        <dbReference type="ARBA" id="ARBA00010883"/>
    </source>
</evidence>
<dbReference type="GO" id="GO:0016050">
    <property type="term" value="P:vesicle organization"/>
    <property type="evidence" value="ECO:0007669"/>
    <property type="project" value="TreeGrafter"/>
</dbReference>
<dbReference type="OMA" id="GRFEPKF"/>
<dbReference type="InterPro" id="IPR001683">
    <property type="entry name" value="PX_dom"/>
</dbReference>
<dbReference type="EnsemblMetazoa" id="XM_021045595.2">
    <property type="protein sequence ID" value="XP_020901254.1"/>
    <property type="gene ID" value="LOC110239847"/>
</dbReference>
<dbReference type="InterPro" id="IPR043544">
    <property type="entry name" value="SNX10/11"/>
</dbReference>
<evidence type="ECO:0000256" key="8">
    <source>
        <dbReference type="ARBA" id="ARBA00023121"/>
    </source>
</evidence>
<comment type="subcellular location">
    <subcellularLocation>
        <location evidence="2">Cytoplasm</location>
    </subcellularLocation>
    <subcellularLocation>
        <location evidence="10">Endomembrane system</location>
        <topology evidence="10">Peripheral membrane protein</topology>
        <orientation evidence="10">Cytoplasmic side</orientation>
    </subcellularLocation>
    <subcellularLocation>
        <location evidence="1">Endosome</location>
    </subcellularLocation>
</comment>
<dbReference type="InterPro" id="IPR036871">
    <property type="entry name" value="PX_dom_sf"/>
</dbReference>
<evidence type="ECO:0000256" key="6">
    <source>
        <dbReference type="ARBA" id="ARBA00022753"/>
    </source>
</evidence>
<dbReference type="PANTHER" id="PTHR46209:SF3">
    <property type="entry name" value="PX DOMAIN-CONTAINING PROTEIN"/>
    <property type="match status" value="1"/>
</dbReference>
<keyword evidence="4" id="KW-0813">Transport</keyword>
<dbReference type="GO" id="GO:0006886">
    <property type="term" value="P:intracellular protein transport"/>
    <property type="evidence" value="ECO:0007669"/>
    <property type="project" value="InterPro"/>
</dbReference>
<sequence>MKKHRKSSHILSKAVKVDVSNPRIHNCDKGKYVDYEVKIETDNIAFSRKNSCVRRRYSDFIWIRNKLSTQEISGFASDYPVPELPPKRLFGRFEPKFVHSRMCGLKEFLEKVLNQRHFLSFVGLHLFLQTEMSMHQIENYVNGNYGQEYTVEDLIHLSESNQIEKALDTCTLKSCYNVVISDFDTFVMVNSNGEQDDAKSFHSASMGSIDSNSSINTTGLSTIGAKDYSVCIHCSVK</sequence>
<feature type="domain" description="PX" evidence="11">
    <location>
        <begin position="13"/>
        <end position="134"/>
    </location>
</feature>
<dbReference type="Proteomes" id="UP000887567">
    <property type="component" value="Unplaced"/>
</dbReference>
<keyword evidence="9" id="KW-0472">Membrane</keyword>
<dbReference type="AlphaFoldDB" id="A0A913X9Q8"/>
<dbReference type="GO" id="GO:1901981">
    <property type="term" value="F:phosphatidylinositol phosphate binding"/>
    <property type="evidence" value="ECO:0007669"/>
    <property type="project" value="TreeGrafter"/>
</dbReference>
<dbReference type="SUPFAM" id="SSF64268">
    <property type="entry name" value="PX domain"/>
    <property type="match status" value="1"/>
</dbReference>
<keyword evidence="7" id="KW-0653">Protein transport</keyword>
<keyword evidence="13" id="KW-1185">Reference proteome</keyword>
<dbReference type="KEGG" id="epa:110239847"/>
<name>A0A913X9Q8_EXADI</name>
<evidence type="ECO:0000256" key="10">
    <source>
        <dbReference type="ARBA" id="ARBA00029433"/>
    </source>
</evidence>
<protein>
    <recommendedName>
        <fullName evidence="11">PX domain-containing protein</fullName>
    </recommendedName>
</protein>
<accession>A0A913X9Q8</accession>
<dbReference type="GO" id="GO:0005768">
    <property type="term" value="C:endosome"/>
    <property type="evidence" value="ECO:0007669"/>
    <property type="project" value="UniProtKB-SubCell"/>
</dbReference>
<proteinExistence type="inferred from homology"/>
<evidence type="ECO:0000259" key="11">
    <source>
        <dbReference type="PROSITE" id="PS50195"/>
    </source>
</evidence>
<evidence type="ECO:0000313" key="13">
    <source>
        <dbReference type="Proteomes" id="UP000887567"/>
    </source>
</evidence>
<evidence type="ECO:0000256" key="9">
    <source>
        <dbReference type="ARBA" id="ARBA00023136"/>
    </source>
</evidence>
<evidence type="ECO:0000256" key="7">
    <source>
        <dbReference type="ARBA" id="ARBA00022927"/>
    </source>
</evidence>
<dbReference type="PROSITE" id="PS50195">
    <property type="entry name" value="PX"/>
    <property type="match status" value="1"/>
</dbReference>
<dbReference type="PANTHER" id="PTHR46209">
    <property type="entry name" value="PX DOMAIN-CONTAINING PROTEIN"/>
    <property type="match status" value="1"/>
</dbReference>
<keyword evidence="6" id="KW-0967">Endosome</keyword>
<evidence type="ECO:0000256" key="4">
    <source>
        <dbReference type="ARBA" id="ARBA00022448"/>
    </source>
</evidence>
<reference evidence="12" key="1">
    <citation type="submission" date="2022-11" db="UniProtKB">
        <authorList>
            <consortium name="EnsemblMetazoa"/>
        </authorList>
    </citation>
    <scope>IDENTIFICATION</scope>
</reference>
<evidence type="ECO:0000256" key="5">
    <source>
        <dbReference type="ARBA" id="ARBA00022490"/>
    </source>
</evidence>
<organism evidence="12 13">
    <name type="scientific">Exaiptasia diaphana</name>
    <name type="common">Tropical sea anemone</name>
    <name type="synonym">Aiptasia pulchella</name>
    <dbReference type="NCBI Taxonomy" id="2652724"/>
    <lineage>
        <taxon>Eukaryota</taxon>
        <taxon>Metazoa</taxon>
        <taxon>Cnidaria</taxon>
        <taxon>Anthozoa</taxon>
        <taxon>Hexacorallia</taxon>
        <taxon>Actiniaria</taxon>
        <taxon>Aiptasiidae</taxon>
        <taxon>Exaiptasia</taxon>
    </lineage>
</organism>